<organism evidence="1 2">
    <name type="scientific">Coprococcus eutactus</name>
    <dbReference type="NCBI Taxonomy" id="33043"/>
    <lineage>
        <taxon>Bacteria</taxon>
        <taxon>Bacillati</taxon>
        <taxon>Bacillota</taxon>
        <taxon>Clostridia</taxon>
        <taxon>Lachnospirales</taxon>
        <taxon>Lachnospiraceae</taxon>
        <taxon>Coprococcus</taxon>
    </lineage>
</organism>
<accession>A0AAI9K226</accession>
<evidence type="ECO:0000313" key="2">
    <source>
        <dbReference type="Proteomes" id="UP000660047"/>
    </source>
</evidence>
<dbReference type="RefSeq" id="WP_055222554.1">
    <property type="nucleotide sequence ID" value="NZ_BLYL01000001.1"/>
</dbReference>
<sequence>MKDFKREYYKNLKKDFDEKIEKSAIFTYIRDEYEKDIDTREAGDDKRNYIKLRRLQLRYDRGEIDIPGFMEGYIRIKLNMPKINMEKDKAGVVYGNRKTMARVKNRQLIRRGFDRLEDELAAGKRKTKDKLKALLKTAGEDKELFDRTVRECFRDDDVVPVSLDESDIDLPCEDCQSPGIVQMITYEMLYAIIMYDIAAKFYDMGFRQIRSGEDTGRMDNVSEMENLIPRKKDKSLDLVEQLFQTKRLNNPFLGSSVVEPQRDENRLEEESTKLLDILNTEQRTDICIPLKIDPATGCGVYILGRDYYTDRSLKVMENRAQYCRFGIIEMDPGLAPDTIFDIRTIDDTDPDEYQSVVDIWKTQVVSDAHEELRERNGVIPEGCSDYFAGWFSDDNDNWFDSRITGDERIACAEQLSKDKQRFMKRYN</sequence>
<comment type="caution">
    <text evidence="1">The sequence shown here is derived from an EMBL/GenBank/DDBJ whole genome shotgun (WGS) entry which is preliminary data.</text>
</comment>
<dbReference type="EMBL" id="BLYL01000001">
    <property type="protein sequence ID" value="GFO93012.1"/>
    <property type="molecule type" value="Genomic_DNA"/>
</dbReference>
<evidence type="ECO:0000313" key="1">
    <source>
        <dbReference type="EMBL" id="GFO93012.1"/>
    </source>
</evidence>
<name>A0AAI9K226_9FIRM</name>
<reference evidence="1" key="1">
    <citation type="submission" date="2020-06" db="EMBL/GenBank/DDBJ databases">
        <title>Characterization of fructooligosaccharide metabolism and fructooligosaccharide-degrading enzymes in human commensal butyrate producers.</title>
        <authorList>
            <person name="Tanno H."/>
            <person name="Fujii T."/>
            <person name="Hirano K."/>
            <person name="Maeno S."/>
            <person name="Tonozuka T."/>
            <person name="Sakamoto M."/>
            <person name="Ohkuma M."/>
            <person name="Tochio T."/>
            <person name="Endo A."/>
        </authorList>
    </citation>
    <scope>NUCLEOTIDE SEQUENCE</scope>
    <source>
        <strain evidence="1">JCM 31265</strain>
    </source>
</reference>
<dbReference type="AlphaFoldDB" id="A0AAI9K226"/>
<dbReference type="Proteomes" id="UP000660047">
    <property type="component" value="Unassembled WGS sequence"/>
</dbReference>
<proteinExistence type="predicted"/>
<gene>
    <name evidence="1" type="ORF">COEU31_00580</name>
</gene>
<protein>
    <submittedName>
        <fullName evidence="1">Uncharacterized protein</fullName>
    </submittedName>
</protein>